<dbReference type="Pfam" id="PF03399">
    <property type="entry name" value="SAC3_GANP"/>
    <property type="match status" value="1"/>
</dbReference>
<dbReference type="InterPro" id="IPR005062">
    <property type="entry name" value="SAC3/GANP/THP3_conserved"/>
</dbReference>
<dbReference type="AlphaFoldDB" id="A0A8C4NIR2"/>
<dbReference type="FunFam" id="1.25.40.990:FF:000002">
    <property type="entry name" value="Leukocyte receptor cluster member 8 homolog"/>
    <property type="match status" value="1"/>
</dbReference>
<dbReference type="Gene3D" id="1.25.40.990">
    <property type="match status" value="1"/>
</dbReference>
<feature type="compositionally biased region" description="Polar residues" evidence="1">
    <location>
        <begin position="89"/>
        <end position="112"/>
    </location>
</feature>
<dbReference type="PANTHER" id="PTHR12436:SF4">
    <property type="entry name" value="LEUKOCYTE RECEPTOR CLUSTER MEMBER 8"/>
    <property type="match status" value="1"/>
</dbReference>
<dbReference type="InterPro" id="IPR000717">
    <property type="entry name" value="PCI_dom"/>
</dbReference>
<dbReference type="Ensembl" id="ENSEBUT00000007834.1">
    <property type="protein sequence ID" value="ENSEBUP00000007353.1"/>
    <property type="gene ID" value="ENSEBUG00000004810.1"/>
</dbReference>
<feature type="compositionally biased region" description="Pro residues" evidence="1">
    <location>
        <begin position="15"/>
        <end position="39"/>
    </location>
</feature>
<evidence type="ECO:0000256" key="1">
    <source>
        <dbReference type="SAM" id="MobiDB-lite"/>
    </source>
</evidence>
<feature type="region of interest" description="Disordered" evidence="1">
    <location>
        <begin position="242"/>
        <end position="387"/>
    </location>
</feature>
<dbReference type="Proteomes" id="UP000694388">
    <property type="component" value="Unplaced"/>
</dbReference>
<reference evidence="3" key="1">
    <citation type="submission" date="2025-08" db="UniProtKB">
        <authorList>
            <consortium name="Ensembl"/>
        </authorList>
    </citation>
    <scope>IDENTIFICATION</scope>
</reference>
<feature type="compositionally biased region" description="Basic and acidic residues" evidence="1">
    <location>
        <begin position="310"/>
        <end position="323"/>
    </location>
</feature>
<name>A0A8C4NIR2_EPTBU</name>
<feature type="compositionally biased region" description="Low complexity" evidence="1">
    <location>
        <begin position="285"/>
        <end position="294"/>
    </location>
</feature>
<dbReference type="GO" id="GO:0005634">
    <property type="term" value="C:nucleus"/>
    <property type="evidence" value="ECO:0007669"/>
    <property type="project" value="TreeGrafter"/>
</dbReference>
<evidence type="ECO:0000313" key="3">
    <source>
        <dbReference type="Ensembl" id="ENSEBUP00000007353.1"/>
    </source>
</evidence>
<dbReference type="GeneTree" id="ENSGT00390000008006"/>
<proteinExistence type="predicted"/>
<dbReference type="PANTHER" id="PTHR12436">
    <property type="entry name" value="80 KDA MCM3-ASSOCIATED PROTEIN"/>
    <property type="match status" value="1"/>
</dbReference>
<keyword evidence="4" id="KW-1185">Reference proteome</keyword>
<sequence>MQAQPPDLPESTHLPPQPPTPPQPPPPPLLPQPPTPPGNTPTFAERTRIFPTANSSCSPFVESVKREVKSPQQWQKAKQTPVALKFNLSKRSPATSTNRVPPQQNNSTQQPKGSPLPLPSIPKSHTEKVSSAHKATPKQAEWPPAMKAYVERCFASCGSETDKDSTEKVLKQILTSRLNDGSAYTIDWGKEPLPDLGKEAAKVNRRLPTQWSGTGGEMPKTGVIAGVGRGLPFGYQSRFGNRNVFRKRSTSSSSSSSRSPSPRRRRHESSGGQRSQPILMKLDSSDSSSSQSNSGETPSAMQSHIGRRLGVLDRGRGRADRGRGRGRGRGARRGDVKETTGQNRRRARRERQWGQAGLRFDVDDPEKESKRQRRAARFQNQGPKKMRSEPLVLQINSYEGSSVDALDWDELKIVGSCQDITKNYLRLTCAPDPSMVRSVMVLKKSLTMVKSHWKAKQDYHFACEQMKSIRQDLTVQCVRTEFTVEVYETHARIALEKGDREEFNQCQAQLRALYAENIFGNNNEFLAYRILYYIFTNNSGDLTTALSFLTKEMKDDPCVAYALRVRNAWALGNYHRFFRIYREAPCMAGYLIDMFLDRERKAAVKAMIKSYRPALPVQYVQSELAFGNEDECRAFLDGLSVSYVSNDQGKIDCKQSLSVL</sequence>
<reference evidence="3" key="2">
    <citation type="submission" date="2025-09" db="UniProtKB">
        <authorList>
            <consortium name="Ensembl"/>
        </authorList>
    </citation>
    <scope>IDENTIFICATION</scope>
</reference>
<organism evidence="3 4">
    <name type="scientific">Eptatretus burgeri</name>
    <name type="common">Inshore hagfish</name>
    <dbReference type="NCBI Taxonomy" id="7764"/>
    <lineage>
        <taxon>Eukaryota</taxon>
        <taxon>Metazoa</taxon>
        <taxon>Chordata</taxon>
        <taxon>Craniata</taxon>
        <taxon>Vertebrata</taxon>
        <taxon>Cyclostomata</taxon>
        <taxon>Myxini</taxon>
        <taxon>Myxiniformes</taxon>
        <taxon>Myxinidae</taxon>
        <taxon>Eptatretinae</taxon>
        <taxon>Eptatretus</taxon>
    </lineage>
</organism>
<feature type="compositionally biased region" description="Low complexity" evidence="1">
    <location>
        <begin position="250"/>
        <end position="260"/>
    </location>
</feature>
<dbReference type="InterPro" id="IPR045107">
    <property type="entry name" value="SAC3/GANP/THP3"/>
</dbReference>
<evidence type="ECO:0000259" key="2">
    <source>
        <dbReference type="PROSITE" id="PS50250"/>
    </source>
</evidence>
<protein>
    <submittedName>
        <fullName evidence="3">Leukocyte receptor cluster member 8</fullName>
    </submittedName>
</protein>
<dbReference type="PROSITE" id="PS50250">
    <property type="entry name" value="PCI"/>
    <property type="match status" value="1"/>
</dbReference>
<feature type="domain" description="PCI" evidence="2">
    <location>
        <begin position="499"/>
        <end position="660"/>
    </location>
</feature>
<evidence type="ECO:0000313" key="4">
    <source>
        <dbReference type="Proteomes" id="UP000694388"/>
    </source>
</evidence>
<dbReference type="OMA" id="WKERGDY"/>
<feature type="region of interest" description="Disordered" evidence="1">
    <location>
        <begin position="1"/>
        <end position="142"/>
    </location>
</feature>
<accession>A0A8C4NIR2</accession>